<comment type="pathway">
    <text evidence="2 14">Cofactor biosynthesis; FMN biosynthesis; FMN from riboflavin (ATP route): step 1/1.</text>
</comment>
<evidence type="ECO:0000256" key="12">
    <source>
        <dbReference type="ARBA" id="ARBA00047880"/>
    </source>
</evidence>
<dbReference type="InterPro" id="IPR015865">
    <property type="entry name" value="Riboflavin_kinase_bac/euk"/>
</dbReference>
<dbReference type="AlphaFoldDB" id="D7CY93"/>
<dbReference type="Pfam" id="PF06574">
    <property type="entry name" value="FAD_syn"/>
    <property type="match status" value="1"/>
</dbReference>
<dbReference type="EC" id="2.7.7.2" evidence="14"/>
<name>D7CY93_TRURR</name>
<reference evidence="17" key="1">
    <citation type="submission" date="2010-05" db="EMBL/GenBank/DDBJ databases">
        <title>The complete genome of Truepera radiovictris DSM 17093.</title>
        <authorList>
            <consortium name="US DOE Joint Genome Institute (JGI-PGF)"/>
            <person name="Lucas S."/>
            <person name="Copeland A."/>
            <person name="Lapidus A."/>
            <person name="Glavina del Rio T."/>
            <person name="Dalin E."/>
            <person name="Tice H."/>
            <person name="Bruce D."/>
            <person name="Goodwin L."/>
            <person name="Pitluck S."/>
            <person name="Kyrpides N."/>
            <person name="Mavromatis K."/>
            <person name="Ovchinnikova G."/>
            <person name="Munk A.C."/>
            <person name="Detter J.C."/>
            <person name="Han C."/>
            <person name="Tapia R."/>
            <person name="Land M."/>
            <person name="Hauser L."/>
            <person name="Markowitz V."/>
            <person name="Cheng J.-F."/>
            <person name="Hugenholtz P."/>
            <person name="Woyke T."/>
            <person name="Wu D."/>
            <person name="Tindall B."/>
            <person name="Pomrenke H.G."/>
            <person name="Brambilla E."/>
            <person name="Klenk H.-P."/>
            <person name="Eisen J.A."/>
        </authorList>
    </citation>
    <scope>NUCLEOTIDE SEQUENCE [LARGE SCALE GENOMIC DNA]</scope>
    <source>
        <strain evidence="17">DSM 17093 / CIP 108686 / LMG 22925 / RQ-24</strain>
    </source>
</reference>
<keyword evidence="7 14" id="KW-0547">Nucleotide-binding</keyword>
<keyword evidence="4 14" id="KW-0288">FMN</keyword>
<keyword evidence="3 14" id="KW-0285">Flavoprotein</keyword>
<evidence type="ECO:0000256" key="4">
    <source>
        <dbReference type="ARBA" id="ARBA00022643"/>
    </source>
</evidence>
<dbReference type="GO" id="GO:0009231">
    <property type="term" value="P:riboflavin biosynthetic process"/>
    <property type="evidence" value="ECO:0007669"/>
    <property type="project" value="InterPro"/>
</dbReference>
<evidence type="ECO:0000259" key="15">
    <source>
        <dbReference type="SMART" id="SM00904"/>
    </source>
</evidence>
<protein>
    <recommendedName>
        <fullName evidence="14">Riboflavin biosynthesis protein</fullName>
    </recommendedName>
    <domain>
        <recommendedName>
            <fullName evidence="14">Riboflavin kinase</fullName>
            <ecNumber evidence="14">2.7.1.26</ecNumber>
        </recommendedName>
        <alternativeName>
            <fullName evidence="14">Flavokinase</fullName>
        </alternativeName>
    </domain>
    <domain>
        <recommendedName>
            <fullName evidence="14">FMN adenylyltransferase</fullName>
            <ecNumber evidence="14">2.7.7.2</ecNumber>
        </recommendedName>
        <alternativeName>
            <fullName evidence="14">FAD pyrophosphorylase</fullName>
        </alternativeName>
        <alternativeName>
            <fullName evidence="14">FAD synthase</fullName>
        </alternativeName>
    </domain>
</protein>
<dbReference type="GO" id="GO:0008531">
    <property type="term" value="F:riboflavin kinase activity"/>
    <property type="evidence" value="ECO:0007669"/>
    <property type="project" value="UniProtKB-UniRule"/>
</dbReference>
<comment type="catalytic activity">
    <reaction evidence="13 14">
        <text>FMN + ATP + H(+) = FAD + diphosphate</text>
        <dbReference type="Rhea" id="RHEA:17237"/>
        <dbReference type="ChEBI" id="CHEBI:15378"/>
        <dbReference type="ChEBI" id="CHEBI:30616"/>
        <dbReference type="ChEBI" id="CHEBI:33019"/>
        <dbReference type="ChEBI" id="CHEBI:57692"/>
        <dbReference type="ChEBI" id="CHEBI:58210"/>
        <dbReference type="EC" id="2.7.7.2"/>
    </reaction>
</comment>
<dbReference type="GO" id="GO:0006747">
    <property type="term" value="P:FAD biosynthetic process"/>
    <property type="evidence" value="ECO:0007669"/>
    <property type="project" value="UniProtKB-UniRule"/>
</dbReference>
<dbReference type="UniPathway" id="UPA00277">
    <property type="reaction ID" value="UER00407"/>
</dbReference>
<dbReference type="KEGG" id="tra:Trad_1613"/>
<comment type="pathway">
    <text evidence="1 14">Cofactor biosynthesis; FAD biosynthesis; FAD from FMN: step 1/1.</text>
</comment>
<evidence type="ECO:0000256" key="6">
    <source>
        <dbReference type="ARBA" id="ARBA00022695"/>
    </source>
</evidence>
<evidence type="ECO:0000313" key="17">
    <source>
        <dbReference type="Proteomes" id="UP000000379"/>
    </source>
</evidence>
<keyword evidence="9 14" id="KW-0274">FAD</keyword>
<dbReference type="SUPFAM" id="SSF82114">
    <property type="entry name" value="Riboflavin kinase-like"/>
    <property type="match status" value="1"/>
</dbReference>
<dbReference type="PIRSF" id="PIRSF004491">
    <property type="entry name" value="FAD_Synth"/>
    <property type="match status" value="1"/>
</dbReference>
<dbReference type="GO" id="GO:0005524">
    <property type="term" value="F:ATP binding"/>
    <property type="evidence" value="ECO:0007669"/>
    <property type="project" value="UniProtKB-UniRule"/>
</dbReference>
<evidence type="ECO:0000256" key="8">
    <source>
        <dbReference type="ARBA" id="ARBA00022777"/>
    </source>
</evidence>
<evidence type="ECO:0000256" key="11">
    <source>
        <dbReference type="ARBA" id="ARBA00023268"/>
    </source>
</evidence>
<evidence type="ECO:0000256" key="5">
    <source>
        <dbReference type="ARBA" id="ARBA00022679"/>
    </source>
</evidence>
<dbReference type="RefSeq" id="WP_013178100.1">
    <property type="nucleotide sequence ID" value="NC_014221.1"/>
</dbReference>
<keyword evidence="10 14" id="KW-0067">ATP-binding</keyword>
<dbReference type="GO" id="GO:0009398">
    <property type="term" value="P:FMN biosynthetic process"/>
    <property type="evidence" value="ECO:0007669"/>
    <property type="project" value="UniProtKB-UniRule"/>
</dbReference>
<sequence>MTRPLDATARGAAPRVVSSPLALELRGVVLCIGNFDGVHLGHQLLLRRLQEAATSLRAPSVVLTFFPPAKVFFQGKPYLTSAEEKLFLLRRFSPTAVVMTPFDHDYARTPKEAFLEQLQHLAPKLLIVGEDFHFGYKRSGGLDDLQHVTERLEVFSLRRLEEEPIKSSHIRELLRTGEVEQARRFLGYSYLAIGEVTAGDRRGRTVGFPTANLQLAPEKALPIGVFAVWVETPYGTFGGMANVGPRPSYPDAPPSLEVHLFDFDGDLYGKTIRVSFERFLRAQRRFAGLDDLKAQLAADEQRARAALQALGDPTHLSSPKR</sequence>
<dbReference type="GO" id="GO:0003919">
    <property type="term" value="F:FMN adenylyltransferase activity"/>
    <property type="evidence" value="ECO:0007669"/>
    <property type="project" value="UniProtKB-UniRule"/>
</dbReference>
<dbReference type="InterPro" id="IPR015864">
    <property type="entry name" value="FAD_synthase"/>
</dbReference>
<evidence type="ECO:0000256" key="10">
    <source>
        <dbReference type="ARBA" id="ARBA00022840"/>
    </source>
</evidence>
<comment type="similarity">
    <text evidence="14">Belongs to the ribF family.</text>
</comment>
<dbReference type="UniPathway" id="UPA00276">
    <property type="reaction ID" value="UER00406"/>
</dbReference>
<dbReference type="PANTHER" id="PTHR22749">
    <property type="entry name" value="RIBOFLAVIN KINASE/FMN ADENYLYLTRANSFERASE"/>
    <property type="match status" value="1"/>
</dbReference>
<dbReference type="Gene3D" id="2.40.30.30">
    <property type="entry name" value="Riboflavin kinase-like"/>
    <property type="match status" value="1"/>
</dbReference>
<comment type="catalytic activity">
    <reaction evidence="12 14">
        <text>riboflavin + ATP = FMN + ADP + H(+)</text>
        <dbReference type="Rhea" id="RHEA:14357"/>
        <dbReference type="ChEBI" id="CHEBI:15378"/>
        <dbReference type="ChEBI" id="CHEBI:30616"/>
        <dbReference type="ChEBI" id="CHEBI:57986"/>
        <dbReference type="ChEBI" id="CHEBI:58210"/>
        <dbReference type="ChEBI" id="CHEBI:456216"/>
        <dbReference type="EC" id="2.7.1.26"/>
    </reaction>
</comment>
<dbReference type="EC" id="2.7.1.26" evidence="14"/>
<evidence type="ECO:0000256" key="2">
    <source>
        <dbReference type="ARBA" id="ARBA00005201"/>
    </source>
</evidence>
<dbReference type="InterPro" id="IPR014729">
    <property type="entry name" value="Rossmann-like_a/b/a_fold"/>
</dbReference>
<evidence type="ECO:0000256" key="13">
    <source>
        <dbReference type="ARBA" id="ARBA00049494"/>
    </source>
</evidence>
<evidence type="ECO:0000256" key="1">
    <source>
        <dbReference type="ARBA" id="ARBA00004726"/>
    </source>
</evidence>
<dbReference type="eggNOG" id="COG0196">
    <property type="taxonomic scope" value="Bacteria"/>
</dbReference>
<dbReference type="PANTHER" id="PTHR22749:SF6">
    <property type="entry name" value="RIBOFLAVIN KINASE"/>
    <property type="match status" value="1"/>
</dbReference>
<dbReference type="InterPro" id="IPR023465">
    <property type="entry name" value="Riboflavin_kinase_dom_sf"/>
</dbReference>
<gene>
    <name evidence="16" type="ordered locus">Trad_1613</name>
</gene>
<evidence type="ECO:0000256" key="14">
    <source>
        <dbReference type="PIRNR" id="PIRNR004491"/>
    </source>
</evidence>
<proteinExistence type="inferred from homology"/>
<keyword evidence="6 14" id="KW-0548">Nucleotidyltransferase</keyword>
<dbReference type="Gene3D" id="3.40.50.620">
    <property type="entry name" value="HUPs"/>
    <property type="match status" value="1"/>
</dbReference>
<dbReference type="InterPro" id="IPR023468">
    <property type="entry name" value="Riboflavin_kinase"/>
</dbReference>
<evidence type="ECO:0000256" key="7">
    <source>
        <dbReference type="ARBA" id="ARBA00022741"/>
    </source>
</evidence>
<organism evidence="16 17">
    <name type="scientific">Truepera radiovictrix (strain DSM 17093 / CIP 108686 / LMG 22925 / RQ-24)</name>
    <dbReference type="NCBI Taxonomy" id="649638"/>
    <lineage>
        <taxon>Bacteria</taxon>
        <taxon>Thermotogati</taxon>
        <taxon>Deinococcota</taxon>
        <taxon>Deinococci</taxon>
        <taxon>Trueperales</taxon>
        <taxon>Trueperaceae</taxon>
        <taxon>Truepera</taxon>
    </lineage>
</organism>
<dbReference type="Proteomes" id="UP000000379">
    <property type="component" value="Chromosome"/>
</dbReference>
<dbReference type="STRING" id="649638.Trad_1613"/>
<dbReference type="SMART" id="SM00904">
    <property type="entry name" value="Flavokinase"/>
    <property type="match status" value="1"/>
</dbReference>
<keyword evidence="17" id="KW-1185">Reference proteome</keyword>
<keyword evidence="11" id="KW-0511">Multifunctional enzyme</keyword>
<dbReference type="Pfam" id="PF01687">
    <property type="entry name" value="Flavokinase"/>
    <property type="match status" value="1"/>
</dbReference>
<dbReference type="InterPro" id="IPR002606">
    <property type="entry name" value="Riboflavin_kinase_bac"/>
</dbReference>
<dbReference type="HOGENOM" id="CLU_048437_0_1_0"/>
<dbReference type="NCBIfam" id="TIGR00083">
    <property type="entry name" value="ribF"/>
    <property type="match status" value="1"/>
</dbReference>
<evidence type="ECO:0000313" key="16">
    <source>
        <dbReference type="EMBL" id="ADI14732.1"/>
    </source>
</evidence>
<keyword evidence="8 14" id="KW-0418">Kinase</keyword>
<dbReference type="SUPFAM" id="SSF52374">
    <property type="entry name" value="Nucleotidylyl transferase"/>
    <property type="match status" value="1"/>
</dbReference>
<evidence type="ECO:0000256" key="3">
    <source>
        <dbReference type="ARBA" id="ARBA00022630"/>
    </source>
</evidence>
<evidence type="ECO:0000256" key="9">
    <source>
        <dbReference type="ARBA" id="ARBA00022827"/>
    </source>
</evidence>
<keyword evidence="5 14" id="KW-0808">Transferase</keyword>
<reference evidence="16 17" key="2">
    <citation type="journal article" date="2011" name="Stand. Genomic Sci.">
        <title>Complete genome sequence of Truepera radiovictrix type strain (RQ-24).</title>
        <authorList>
            <person name="Ivanova N."/>
            <person name="Rohde C."/>
            <person name="Munk C."/>
            <person name="Nolan M."/>
            <person name="Lucas S."/>
            <person name="Del Rio T.G."/>
            <person name="Tice H."/>
            <person name="Deshpande S."/>
            <person name="Cheng J.F."/>
            <person name="Tapia R."/>
            <person name="Han C."/>
            <person name="Goodwin L."/>
            <person name="Pitluck S."/>
            <person name="Liolios K."/>
            <person name="Mavromatis K."/>
            <person name="Mikhailova N."/>
            <person name="Pati A."/>
            <person name="Chen A."/>
            <person name="Palaniappan K."/>
            <person name="Land M."/>
            <person name="Hauser L."/>
            <person name="Chang Y.J."/>
            <person name="Jeffries C.D."/>
            <person name="Brambilla E."/>
            <person name="Rohde M."/>
            <person name="Goker M."/>
            <person name="Tindall B.J."/>
            <person name="Woyke T."/>
            <person name="Bristow J."/>
            <person name="Eisen J.A."/>
            <person name="Markowitz V."/>
            <person name="Hugenholtz P."/>
            <person name="Kyrpides N.C."/>
            <person name="Klenk H.P."/>
            <person name="Lapidus A."/>
        </authorList>
    </citation>
    <scope>NUCLEOTIDE SEQUENCE [LARGE SCALE GENOMIC DNA]</scope>
    <source>
        <strain evidence="17">DSM 17093 / CIP 108686 / LMG 22925 / RQ-24</strain>
    </source>
</reference>
<dbReference type="EMBL" id="CP002049">
    <property type="protein sequence ID" value="ADI14732.1"/>
    <property type="molecule type" value="Genomic_DNA"/>
</dbReference>
<feature type="domain" description="Riboflavin kinase" evidence="15">
    <location>
        <begin position="185"/>
        <end position="308"/>
    </location>
</feature>
<accession>D7CY93</accession>
<dbReference type="CDD" id="cd02064">
    <property type="entry name" value="FAD_synthetase_N"/>
    <property type="match status" value="1"/>
</dbReference>